<evidence type="ECO:0000256" key="2">
    <source>
        <dbReference type="ARBA" id="ARBA00016337"/>
    </source>
</evidence>
<reference evidence="13 14" key="1">
    <citation type="submission" date="2016-10" db="EMBL/GenBank/DDBJ databases">
        <authorList>
            <person name="de Groot N.N."/>
        </authorList>
    </citation>
    <scope>NUCLEOTIDE SEQUENCE [LARGE SCALE GENOMIC DNA]</scope>
    <source>
        <strain evidence="13 14">ML2</strain>
    </source>
</reference>
<feature type="binding site" evidence="11">
    <location>
        <position position="192"/>
    </location>
    <ligand>
        <name>Mg(2+)</name>
        <dbReference type="ChEBI" id="CHEBI:18420"/>
    </ligand>
</feature>
<protein>
    <recommendedName>
        <fullName evidence="2 10">FAD:protein FMN transferase</fullName>
        <ecNumber evidence="1 10">2.7.1.180</ecNumber>
    </recommendedName>
    <alternativeName>
        <fullName evidence="8 10">Flavin transferase</fullName>
    </alternativeName>
</protein>
<evidence type="ECO:0000256" key="10">
    <source>
        <dbReference type="PIRNR" id="PIRNR006268"/>
    </source>
</evidence>
<evidence type="ECO:0000256" key="11">
    <source>
        <dbReference type="PIRSR" id="PIRSR006268-2"/>
    </source>
</evidence>
<keyword evidence="3 10" id="KW-0285">Flavoprotein</keyword>
<keyword evidence="5 10" id="KW-0479">Metal-binding</keyword>
<dbReference type="PROSITE" id="PS51257">
    <property type="entry name" value="PROKAR_LIPOPROTEIN"/>
    <property type="match status" value="1"/>
</dbReference>
<dbReference type="Proteomes" id="UP000181899">
    <property type="component" value="Unassembled WGS sequence"/>
</dbReference>
<evidence type="ECO:0000256" key="3">
    <source>
        <dbReference type="ARBA" id="ARBA00022630"/>
    </source>
</evidence>
<comment type="function">
    <text evidence="12">Flavin transferase that catalyzes the transfer of the FMN moiety of FAD and its covalent binding to the hydroxyl group of a threonine residue in a target flavoprotein.</text>
</comment>
<keyword evidence="12" id="KW-1003">Cell membrane</keyword>
<dbReference type="GO" id="GO:0005886">
    <property type="term" value="C:plasma membrane"/>
    <property type="evidence" value="ECO:0007669"/>
    <property type="project" value="UniProtKB-SubCell"/>
</dbReference>
<dbReference type="GO" id="GO:0046872">
    <property type="term" value="F:metal ion binding"/>
    <property type="evidence" value="ECO:0007669"/>
    <property type="project" value="UniProtKB-UniRule"/>
</dbReference>
<evidence type="ECO:0000256" key="9">
    <source>
        <dbReference type="ARBA" id="ARBA00048540"/>
    </source>
</evidence>
<evidence type="ECO:0000256" key="7">
    <source>
        <dbReference type="ARBA" id="ARBA00022842"/>
    </source>
</evidence>
<feature type="binding site" evidence="11">
    <location>
        <position position="309"/>
    </location>
    <ligand>
        <name>Mg(2+)</name>
        <dbReference type="ChEBI" id="CHEBI:18420"/>
    </ligand>
</feature>
<dbReference type="InterPro" id="IPR003374">
    <property type="entry name" value="ApbE-like_sf"/>
</dbReference>
<evidence type="ECO:0000313" key="14">
    <source>
        <dbReference type="Proteomes" id="UP000181899"/>
    </source>
</evidence>
<keyword evidence="14" id="KW-1185">Reference proteome</keyword>
<feature type="signal peptide" evidence="12">
    <location>
        <begin position="1"/>
        <end position="23"/>
    </location>
</feature>
<name>A0A1I5ESD6_9CLOT</name>
<keyword evidence="4 10" id="KW-0808">Transferase</keyword>
<dbReference type="EMBL" id="FOVK01000020">
    <property type="protein sequence ID" value="SFO14349.1"/>
    <property type="molecule type" value="Genomic_DNA"/>
</dbReference>
<dbReference type="GO" id="GO:0016740">
    <property type="term" value="F:transferase activity"/>
    <property type="evidence" value="ECO:0007669"/>
    <property type="project" value="UniProtKB-UniRule"/>
</dbReference>
<comment type="catalytic activity">
    <reaction evidence="9 10 12">
        <text>L-threonyl-[protein] + FAD = FMN-L-threonyl-[protein] + AMP + H(+)</text>
        <dbReference type="Rhea" id="RHEA:36847"/>
        <dbReference type="Rhea" id="RHEA-COMP:11060"/>
        <dbReference type="Rhea" id="RHEA-COMP:11061"/>
        <dbReference type="ChEBI" id="CHEBI:15378"/>
        <dbReference type="ChEBI" id="CHEBI:30013"/>
        <dbReference type="ChEBI" id="CHEBI:57692"/>
        <dbReference type="ChEBI" id="CHEBI:74257"/>
        <dbReference type="ChEBI" id="CHEBI:456215"/>
        <dbReference type="EC" id="2.7.1.180"/>
    </reaction>
</comment>
<comment type="subcellular location">
    <subcellularLocation>
        <location evidence="12">Cell inner membrane</location>
        <topology evidence="12">Lipid-anchor</topology>
        <orientation evidence="12">Periplasmic side</orientation>
    </subcellularLocation>
</comment>
<comment type="similarity">
    <text evidence="10 12">Belongs to the ApbE family.</text>
</comment>
<keyword evidence="12" id="KW-0997">Cell inner membrane</keyword>
<dbReference type="InterPro" id="IPR024932">
    <property type="entry name" value="ApbE"/>
</dbReference>
<dbReference type="SUPFAM" id="SSF143631">
    <property type="entry name" value="ApbE-like"/>
    <property type="match status" value="1"/>
</dbReference>
<gene>
    <name evidence="13" type="ORF">SAMN04488695_12015</name>
</gene>
<comment type="cofactor">
    <cofactor evidence="11">
        <name>Mg(2+)</name>
        <dbReference type="ChEBI" id="CHEBI:18420"/>
    </cofactor>
    <cofactor evidence="11">
        <name>Mn(2+)</name>
        <dbReference type="ChEBI" id="CHEBI:29035"/>
    </cofactor>
    <text evidence="11">Magnesium. Can also use manganese.</text>
</comment>
<dbReference type="Pfam" id="PF02424">
    <property type="entry name" value="ApbE"/>
    <property type="match status" value="1"/>
</dbReference>
<keyword evidence="12 13" id="KW-0449">Lipoprotein</keyword>
<organism evidence="13 14">
    <name type="scientific">Proteiniclasticum ruminis</name>
    <dbReference type="NCBI Taxonomy" id="398199"/>
    <lineage>
        <taxon>Bacteria</taxon>
        <taxon>Bacillati</taxon>
        <taxon>Bacillota</taxon>
        <taxon>Clostridia</taxon>
        <taxon>Eubacteriales</taxon>
        <taxon>Clostridiaceae</taxon>
        <taxon>Proteiniclasticum</taxon>
    </lineage>
</organism>
<dbReference type="OrthoDB" id="9778595at2"/>
<evidence type="ECO:0000256" key="5">
    <source>
        <dbReference type="ARBA" id="ARBA00022723"/>
    </source>
</evidence>
<evidence type="ECO:0000256" key="12">
    <source>
        <dbReference type="RuleBase" id="RU363002"/>
    </source>
</evidence>
<evidence type="ECO:0000256" key="8">
    <source>
        <dbReference type="ARBA" id="ARBA00031306"/>
    </source>
</evidence>
<dbReference type="Gene3D" id="3.10.520.10">
    <property type="entry name" value="ApbE-like domains"/>
    <property type="match status" value="1"/>
</dbReference>
<keyword evidence="7 10" id="KW-0460">Magnesium</keyword>
<proteinExistence type="inferred from homology"/>
<feature type="binding site" evidence="11">
    <location>
        <position position="313"/>
    </location>
    <ligand>
        <name>Mg(2+)</name>
        <dbReference type="ChEBI" id="CHEBI:18420"/>
    </ligand>
</feature>
<dbReference type="AlphaFoldDB" id="A0A1I5ESD6"/>
<sequence length="355" mass="40370">MKKIFYCTIPLLFLLLFSGCSSTKEKFTVHLIEDEMFDTVIQFIQYTEDEEEFEKNTEILKNEFSYYHRLFDKYKDYPGVANIKTINDAAGKAPVPVEQPVIDLLLFAKEMHEKTEGKNNIALGAVLKVWHNYRDMYGDPEEYDQDNTDSKIPDLNELEALRAHTDLSKLIIDDQSNTVYIEDPLMSIDVGGVAKGYATELVAKKLEASDATDFAVNAGGNVRVSGHSYGSDGKMRSWNTGIQDPFVSTNPSVANIHITSGSLVSSGNYQRYYWHDGKKYSHIIDNDTLYPAFLYAQVSIYHKDSGTADYLSTELFLLPVDEGRKLAEKFDAEVLWMEMDGTIHKTSDFFEIREK</sequence>
<keyword evidence="12" id="KW-0472">Membrane</keyword>
<feature type="chain" id="PRO_5039751751" description="FAD:protein FMN transferase" evidence="12">
    <location>
        <begin position="24"/>
        <end position="355"/>
    </location>
</feature>
<evidence type="ECO:0000256" key="1">
    <source>
        <dbReference type="ARBA" id="ARBA00011955"/>
    </source>
</evidence>
<evidence type="ECO:0000256" key="6">
    <source>
        <dbReference type="ARBA" id="ARBA00022827"/>
    </source>
</evidence>
<keyword evidence="6 10" id="KW-0274">FAD</keyword>
<accession>A0A1I5ESD6</accession>
<dbReference type="PANTHER" id="PTHR30040:SF2">
    <property type="entry name" value="FAD:PROTEIN FMN TRANSFERASE"/>
    <property type="match status" value="1"/>
</dbReference>
<dbReference type="PANTHER" id="PTHR30040">
    <property type="entry name" value="THIAMINE BIOSYNTHESIS LIPOPROTEIN APBE"/>
    <property type="match status" value="1"/>
</dbReference>
<evidence type="ECO:0000256" key="4">
    <source>
        <dbReference type="ARBA" id="ARBA00022679"/>
    </source>
</evidence>
<dbReference type="RefSeq" id="WP_074913161.1">
    <property type="nucleotide sequence ID" value="NZ_FOVK01000020.1"/>
</dbReference>
<evidence type="ECO:0000313" key="13">
    <source>
        <dbReference type="EMBL" id="SFO14349.1"/>
    </source>
</evidence>
<dbReference type="EC" id="2.7.1.180" evidence="1 10"/>
<dbReference type="PIRSF" id="PIRSF006268">
    <property type="entry name" value="ApbE"/>
    <property type="match status" value="1"/>
</dbReference>
<keyword evidence="12" id="KW-0732">Signal</keyword>